<comment type="caution">
    <text evidence="2">The sequence shown here is derived from an EMBL/GenBank/DDBJ whole genome shotgun (WGS) entry which is preliminary data.</text>
</comment>
<keyword evidence="3" id="KW-1185">Reference proteome</keyword>
<proteinExistence type="predicted"/>
<feature type="region of interest" description="Disordered" evidence="1">
    <location>
        <begin position="1"/>
        <end position="85"/>
    </location>
</feature>
<evidence type="ECO:0000313" key="2">
    <source>
        <dbReference type="EMBL" id="MBP1326127.1"/>
    </source>
</evidence>
<dbReference type="Proteomes" id="UP000675163">
    <property type="component" value="Unassembled WGS sequence"/>
</dbReference>
<dbReference type="AlphaFoldDB" id="A0A940PSR4"/>
<evidence type="ECO:0000313" key="3">
    <source>
        <dbReference type="Proteomes" id="UP000675163"/>
    </source>
</evidence>
<dbReference type="EMBL" id="JAFIDA010000001">
    <property type="protein sequence ID" value="MBP1326127.1"/>
    <property type="molecule type" value="Genomic_DNA"/>
</dbReference>
<gene>
    <name evidence="2" type="ORF">JOF28_001359</name>
</gene>
<dbReference type="RefSeq" id="WP_209705085.1">
    <property type="nucleotide sequence ID" value="NZ_JAFIDA010000001.1"/>
</dbReference>
<protein>
    <submittedName>
        <fullName evidence="2">Uncharacterized protein</fullName>
    </submittedName>
</protein>
<accession>A0A940PSR4</accession>
<sequence>MADEDVNGTSAIEQTEVVSVDEVISPEVAVEAEEAEASEEIDSPEVVVTEDDATELPVDVDSNDPAPEAEGSTAAPVVPAEEEPVAPELPVAPKSAQQKSAAPSVKVEAPGPVADAITKKCTVTLTMPKTIKVSRENQAFHIGTKGTSCLDRVEITLRRASDNLELDSWNIYGSDSQYQTGRVTKELPSSYWINGNIAGKYVAEVSSRSLNYSWANSNNLSAWSDYPTINIVNKTVDVRAAASAPLKLQREISGVRLTSTVTRFDASNNKMIALPNRQVSLQKKNSAGNWVTKKTVTMNWKGKYSTLIKDSKKGTWRAVLPANSSAFGATSAAKSVVKKSSGKAKTKVSNEYVYNWSGPSYYQGTVKINAGGGYYKAPAGVKVRVQKKTNGAWSTFKTVKTNSAGNVKYAPTKSGSYRFVVKASSTYKSSKSSSKSYY</sequence>
<feature type="compositionally biased region" description="Polar residues" evidence="1">
    <location>
        <begin position="7"/>
        <end position="17"/>
    </location>
</feature>
<organism evidence="2 3">
    <name type="scientific">Leucobacter exalbidus</name>
    <dbReference type="NCBI Taxonomy" id="662960"/>
    <lineage>
        <taxon>Bacteria</taxon>
        <taxon>Bacillati</taxon>
        <taxon>Actinomycetota</taxon>
        <taxon>Actinomycetes</taxon>
        <taxon>Micrococcales</taxon>
        <taxon>Microbacteriaceae</taxon>
        <taxon>Leucobacter</taxon>
    </lineage>
</organism>
<feature type="compositionally biased region" description="Acidic residues" evidence="1">
    <location>
        <begin position="30"/>
        <end position="54"/>
    </location>
</feature>
<evidence type="ECO:0000256" key="1">
    <source>
        <dbReference type="SAM" id="MobiDB-lite"/>
    </source>
</evidence>
<reference evidence="2" key="1">
    <citation type="submission" date="2021-02" db="EMBL/GenBank/DDBJ databases">
        <title>Sequencing the genomes of 1000 actinobacteria strains.</title>
        <authorList>
            <person name="Klenk H.-P."/>
        </authorList>
    </citation>
    <scope>NUCLEOTIDE SEQUENCE</scope>
    <source>
        <strain evidence="2">DSM 22850</strain>
    </source>
</reference>
<name>A0A940PSR4_9MICO</name>